<proteinExistence type="predicted"/>
<feature type="region of interest" description="Disordered" evidence="1">
    <location>
        <begin position="70"/>
        <end position="139"/>
    </location>
</feature>
<name>A0A8T0G6W3_CERPU</name>
<feature type="compositionally biased region" description="Pro residues" evidence="1">
    <location>
        <begin position="85"/>
        <end position="103"/>
    </location>
</feature>
<evidence type="ECO:0000256" key="3">
    <source>
        <dbReference type="SAM" id="SignalP"/>
    </source>
</evidence>
<evidence type="ECO:0000256" key="2">
    <source>
        <dbReference type="SAM" id="Phobius"/>
    </source>
</evidence>
<protein>
    <submittedName>
        <fullName evidence="4">Uncharacterized protein</fullName>
    </submittedName>
</protein>
<dbReference type="EMBL" id="CM026433">
    <property type="protein sequence ID" value="KAG0554194.1"/>
    <property type="molecule type" value="Genomic_DNA"/>
</dbReference>
<sequence length="203" mass="21385">MAVLDLAKIRRARSISFLLLLTFSSSVSASDSPTSNFTGYRSRSSSIIFQEQELVGRKLVAFPPGPDLVVSGAPARAPSPSTSKHPPPPSSNPPRAPPPPPSNKRPALITPSADAPGADLPPKDLNTPPPSRSPPPLLAPISSQAETLSTKQSNTAVILGVTLGVVVVLVVSVSAAAFFKPDWLPCCKGRDSQLNQYQRHIQT</sequence>
<keyword evidence="2" id="KW-0812">Transmembrane</keyword>
<comment type="caution">
    <text evidence="4">The sequence shown here is derived from an EMBL/GenBank/DDBJ whole genome shotgun (WGS) entry which is preliminary data.</text>
</comment>
<keyword evidence="3" id="KW-0732">Signal</keyword>
<feature type="chain" id="PRO_5035849795" evidence="3">
    <location>
        <begin position="30"/>
        <end position="203"/>
    </location>
</feature>
<reference evidence="4" key="1">
    <citation type="submission" date="2020-06" db="EMBL/GenBank/DDBJ databases">
        <title>WGS assembly of Ceratodon purpureus strain R40.</title>
        <authorList>
            <person name="Carey S.B."/>
            <person name="Jenkins J."/>
            <person name="Shu S."/>
            <person name="Lovell J.T."/>
            <person name="Sreedasyam A."/>
            <person name="Maumus F."/>
            <person name="Tiley G.P."/>
            <person name="Fernandez-Pozo N."/>
            <person name="Barry K."/>
            <person name="Chen C."/>
            <person name="Wang M."/>
            <person name="Lipzen A."/>
            <person name="Daum C."/>
            <person name="Saski C.A."/>
            <person name="Payton A.C."/>
            <person name="Mcbreen J.C."/>
            <person name="Conrad R.E."/>
            <person name="Kollar L.M."/>
            <person name="Olsson S."/>
            <person name="Huttunen S."/>
            <person name="Landis J.B."/>
            <person name="Wickett N.J."/>
            <person name="Johnson M.G."/>
            <person name="Rensing S.A."/>
            <person name="Grimwood J."/>
            <person name="Schmutz J."/>
            <person name="Mcdaniel S.F."/>
        </authorList>
    </citation>
    <scope>NUCLEOTIDE SEQUENCE</scope>
    <source>
        <strain evidence="4">R40</strain>
    </source>
</reference>
<gene>
    <name evidence="4" type="ORF">KC19_12G071400</name>
</gene>
<feature type="transmembrane region" description="Helical" evidence="2">
    <location>
        <begin position="156"/>
        <end position="179"/>
    </location>
</feature>
<dbReference type="Proteomes" id="UP000822688">
    <property type="component" value="Chromosome 12"/>
</dbReference>
<keyword evidence="2" id="KW-1133">Transmembrane helix</keyword>
<keyword evidence="5" id="KW-1185">Reference proteome</keyword>
<accession>A0A8T0G6W3</accession>
<keyword evidence="2" id="KW-0472">Membrane</keyword>
<feature type="compositionally biased region" description="Pro residues" evidence="1">
    <location>
        <begin position="127"/>
        <end position="138"/>
    </location>
</feature>
<organism evidence="4 5">
    <name type="scientific">Ceratodon purpureus</name>
    <name type="common">Fire moss</name>
    <name type="synonym">Dicranum purpureum</name>
    <dbReference type="NCBI Taxonomy" id="3225"/>
    <lineage>
        <taxon>Eukaryota</taxon>
        <taxon>Viridiplantae</taxon>
        <taxon>Streptophyta</taxon>
        <taxon>Embryophyta</taxon>
        <taxon>Bryophyta</taxon>
        <taxon>Bryophytina</taxon>
        <taxon>Bryopsida</taxon>
        <taxon>Dicranidae</taxon>
        <taxon>Pseudoditrichales</taxon>
        <taxon>Ditrichaceae</taxon>
        <taxon>Ceratodon</taxon>
    </lineage>
</organism>
<evidence type="ECO:0000256" key="1">
    <source>
        <dbReference type="SAM" id="MobiDB-lite"/>
    </source>
</evidence>
<dbReference type="AlphaFoldDB" id="A0A8T0G6W3"/>
<feature type="signal peptide" evidence="3">
    <location>
        <begin position="1"/>
        <end position="29"/>
    </location>
</feature>
<evidence type="ECO:0000313" key="5">
    <source>
        <dbReference type="Proteomes" id="UP000822688"/>
    </source>
</evidence>
<evidence type="ECO:0000313" key="4">
    <source>
        <dbReference type="EMBL" id="KAG0554194.1"/>
    </source>
</evidence>